<dbReference type="SUPFAM" id="SSF81296">
    <property type="entry name" value="E set domains"/>
    <property type="match status" value="1"/>
</dbReference>
<name>Q283K7_9CRUS</name>
<dbReference type="PROSITE" id="PS00210">
    <property type="entry name" value="HEMOCYANIN_2"/>
    <property type="match status" value="1"/>
</dbReference>
<evidence type="ECO:0000256" key="1">
    <source>
        <dbReference type="ARBA" id="ARBA00009470"/>
    </source>
</evidence>
<reference evidence="4" key="1">
    <citation type="journal article" date="2006" name="Biol. Bull.">
        <title>Functional and phylogenetic analyses of phenoloxidases from brachyuran (Cancer magister) and branchiopod (Artemia franciscana, Triops longicaudatus) crustaceans.</title>
        <authorList>
            <person name="Terwilliger N.B."/>
            <person name="Ryan M.C."/>
        </authorList>
    </citation>
    <scope>NUCLEOTIDE SEQUENCE</scope>
    <source>
        <tissue evidence="4">Whole organism</tissue>
    </source>
</reference>
<comment type="similarity">
    <text evidence="1">Belongs to the tyrosinase family. Hemocyanin subfamily.</text>
</comment>
<dbReference type="PROSITE" id="PS00498">
    <property type="entry name" value="TYROSINASE_2"/>
    <property type="match status" value="1"/>
</dbReference>
<dbReference type="Gene3D" id="1.20.1370.10">
    <property type="entry name" value="Hemocyanin, N-terminal domain"/>
    <property type="match status" value="1"/>
</dbReference>
<feature type="chain" id="PRO_5012497604" evidence="2">
    <location>
        <begin position="16"/>
        <end position="674"/>
    </location>
</feature>
<dbReference type="PRINTS" id="PR00187">
    <property type="entry name" value="HAEMOCYANIN"/>
</dbReference>
<dbReference type="PANTHER" id="PTHR11511">
    <property type="entry name" value="LARVAL STORAGE PROTEIN/PHENOLOXIDASE"/>
    <property type="match status" value="1"/>
</dbReference>
<dbReference type="InterPro" id="IPR036697">
    <property type="entry name" value="Hemocyanin_N_sf"/>
</dbReference>
<feature type="domain" description="Tyrosinase copper-binding" evidence="3">
    <location>
        <begin position="398"/>
        <end position="409"/>
    </location>
</feature>
<dbReference type="Gene3D" id="1.10.1280.10">
    <property type="entry name" value="Di-copper center containing domain from catechol oxidase"/>
    <property type="match status" value="1"/>
</dbReference>
<evidence type="ECO:0000259" key="3">
    <source>
        <dbReference type="PROSITE" id="PS00498"/>
    </source>
</evidence>
<dbReference type="Pfam" id="PF00372">
    <property type="entry name" value="Hemocyanin_M"/>
    <property type="match status" value="1"/>
</dbReference>
<dbReference type="SUPFAM" id="SSF48056">
    <property type="entry name" value="Di-copper centre-containing domain"/>
    <property type="match status" value="1"/>
</dbReference>
<dbReference type="SUPFAM" id="SSF48050">
    <property type="entry name" value="Hemocyanin, N-terminal domain"/>
    <property type="match status" value="1"/>
</dbReference>
<feature type="signal peptide" evidence="2">
    <location>
        <begin position="1"/>
        <end position="15"/>
    </location>
</feature>
<evidence type="ECO:0000256" key="2">
    <source>
        <dbReference type="SAM" id="SignalP"/>
    </source>
</evidence>
<accession>Q283K7</accession>
<protein>
    <submittedName>
        <fullName evidence="4">Hemocyanin</fullName>
    </submittedName>
</protein>
<dbReference type="EMBL" id="DQ230983">
    <property type="protein sequence ID" value="ABB59715.1"/>
    <property type="molecule type" value="mRNA"/>
</dbReference>
<dbReference type="InterPro" id="IPR005203">
    <property type="entry name" value="Hemocyanin_C"/>
</dbReference>
<keyword evidence="2" id="KW-0732">Signal</keyword>
<proteinExistence type="evidence at transcript level"/>
<dbReference type="InterPro" id="IPR014756">
    <property type="entry name" value="Ig_E-set"/>
</dbReference>
<dbReference type="InterPro" id="IPR000896">
    <property type="entry name" value="Hemocyanin/hexamerin_mid_dom"/>
</dbReference>
<organism evidence="4">
    <name type="scientific">Cyamus scammoni</name>
    <dbReference type="NCBI Taxonomy" id="355522"/>
    <lineage>
        <taxon>Eukaryota</taxon>
        <taxon>Metazoa</taxon>
        <taxon>Ecdysozoa</taxon>
        <taxon>Arthropoda</taxon>
        <taxon>Crustacea</taxon>
        <taxon>Multicrustacea</taxon>
        <taxon>Malacostraca</taxon>
        <taxon>Eumalacostraca</taxon>
        <taxon>Peracarida</taxon>
        <taxon>Amphipoda</taxon>
        <taxon>Senticaudata</taxon>
        <taxon>Corophiida</taxon>
        <taxon>Caprellidira</taxon>
        <taxon>Caprelloidea</taxon>
        <taxon>Cyamidae</taxon>
        <taxon>Cyamus</taxon>
    </lineage>
</organism>
<evidence type="ECO:0000313" key="4">
    <source>
        <dbReference type="EMBL" id="ABB59715.1"/>
    </source>
</evidence>
<dbReference type="AlphaFoldDB" id="Q283K7"/>
<dbReference type="PANTHER" id="PTHR11511:SF5">
    <property type="entry name" value="FAT-BODY PROTEIN 1-RELATED"/>
    <property type="match status" value="1"/>
</dbReference>
<dbReference type="InterPro" id="IPR005204">
    <property type="entry name" value="Hemocyanin_N"/>
</dbReference>
<dbReference type="Gene3D" id="2.60.40.1520">
    <property type="entry name" value="Hemocyanin, C-terminal domain"/>
    <property type="match status" value="1"/>
</dbReference>
<dbReference type="Pfam" id="PF03723">
    <property type="entry name" value="Hemocyanin_C"/>
    <property type="match status" value="1"/>
</dbReference>
<dbReference type="InterPro" id="IPR008922">
    <property type="entry name" value="Di-copper_centre_dom_sf"/>
</dbReference>
<dbReference type="InterPro" id="IPR037020">
    <property type="entry name" value="Hemocyanin_C_sf"/>
</dbReference>
<dbReference type="GO" id="GO:0016491">
    <property type="term" value="F:oxidoreductase activity"/>
    <property type="evidence" value="ECO:0007669"/>
    <property type="project" value="InterPro"/>
</dbReference>
<dbReference type="InterPro" id="IPR002227">
    <property type="entry name" value="Tyrosinase_Cu-bd"/>
</dbReference>
<sequence>MRTLAFCLLVASAAAWPHFFQNDHPTDSLTQRQHDINQILTRITEDLTGDAKALAESFDPIADTSIYKDDGKAAKKLVQEIKDERVLERHHWFSLFNTRQREEALMLFDVFMNCKTWKAAMGNAAYFRHSMNEGEFVYAFYAAVIHSALGKGIVLPPLYEVTPHMFTNSEVISKAYTAQMTQTPGKFSMEFTGSQKNPEQRVAYFSEDIGLNVHHVTWHMDFPFWWDDSYGYSLDRKGELFFWVHHQLTARFDAERLSNGLDLVDELYWDKPIVEGFAPHTTYRYGGEFPARPDNVNFEDVDGAVRVRDMIVHETRIRDAIAHGYITSEDGSRVDIRDENGINLLGDIIESSVYSLNAGYYGALHNDAHILLGRQSDPHGKFNLPPGVMEHFETATRDPAFFRLHKYMDGIFKEHKDTLPAYTKEEIEFSGISLEKISVDGPLETFFEDYEFDLSNAVDSSDKIERVAVNASIKRLNHKDFNLKFEINSNNDVEKHGVVRTFICPRKDAHGVIFSFEEGRWNCIELDKFWTKLAPGVNSITRSSKDSSVTVPDVPSFKRLIADTKAALAEDKEVKFEEYHRSCGIPNRLLLPKGSSEGMKFVLAVAVTEASSDAHPEILEIQGAHSHAQCGVQGEKYPDSKPMGFPLDRRIEDERILLSSSNLKYTVVKITHKH</sequence>
<dbReference type="SMR" id="Q283K7"/>
<dbReference type="PROSITE" id="PS00209">
    <property type="entry name" value="HEMOCYANIN_1"/>
    <property type="match status" value="1"/>
</dbReference>
<dbReference type="InterPro" id="IPR013788">
    <property type="entry name" value="Hemocyanin/hexamerin"/>
</dbReference>
<dbReference type="Pfam" id="PF03722">
    <property type="entry name" value="Hemocyanin_N"/>
    <property type="match status" value="1"/>
</dbReference>